<dbReference type="SUPFAM" id="SSF54593">
    <property type="entry name" value="Glyoxalase/Bleomycin resistance protein/Dihydroxybiphenyl dioxygenase"/>
    <property type="match status" value="1"/>
</dbReference>
<dbReference type="EMBL" id="CP013264">
    <property type="protein sequence ID" value="ALR19974.1"/>
    <property type="molecule type" value="Genomic_DNA"/>
</dbReference>
<dbReference type="Gene3D" id="3.10.180.10">
    <property type="entry name" value="2,3-Dihydroxybiphenyl 1,2-Dioxygenase, domain 1"/>
    <property type="match status" value="1"/>
</dbReference>
<dbReference type="AlphaFoldDB" id="A0A0S3EX22"/>
<protein>
    <submittedName>
        <fullName evidence="2">Glyoxalase</fullName>
    </submittedName>
</protein>
<reference evidence="2 3" key="1">
    <citation type="submission" date="2015-11" db="EMBL/GenBank/DDBJ databases">
        <title>A Two-component Flavoprotein Monooxygenase System MeaXY Responsible for para-Hydroxylation of 2-Methyl-6-ethylaniline and 2,6-Diethylaniline in Sphingobium baderi DE-13.</title>
        <authorList>
            <person name="Cheng M."/>
            <person name="Meng Q."/>
            <person name="Yang Y."/>
            <person name="Chu C."/>
            <person name="Yan X."/>
            <person name="He J."/>
            <person name="Li S."/>
        </authorList>
    </citation>
    <scope>NUCLEOTIDE SEQUENCE [LARGE SCALE GENOMIC DNA]</scope>
    <source>
        <strain evidence="2 3">DE-13</strain>
    </source>
</reference>
<gene>
    <name evidence="2" type="ORF">ATN00_06290</name>
</gene>
<evidence type="ECO:0000313" key="3">
    <source>
        <dbReference type="Proteomes" id="UP000056968"/>
    </source>
</evidence>
<dbReference type="CDD" id="cd06587">
    <property type="entry name" value="VOC"/>
    <property type="match status" value="1"/>
</dbReference>
<dbReference type="STRING" id="1332080.ATN00_06290"/>
<dbReference type="KEGG" id="sbd:ATN00_06290"/>
<feature type="domain" description="VOC" evidence="1">
    <location>
        <begin position="5"/>
        <end position="124"/>
    </location>
</feature>
<dbReference type="PROSITE" id="PS51819">
    <property type="entry name" value="VOC"/>
    <property type="match status" value="1"/>
</dbReference>
<keyword evidence="3" id="KW-1185">Reference proteome</keyword>
<dbReference type="Proteomes" id="UP000056968">
    <property type="component" value="Chromosome"/>
</dbReference>
<accession>A0A0S3EX22</accession>
<dbReference type="Pfam" id="PF18029">
    <property type="entry name" value="Glyoxalase_6"/>
    <property type="match status" value="1"/>
</dbReference>
<name>A0A0S3EX22_9SPHN</name>
<dbReference type="InterPro" id="IPR037523">
    <property type="entry name" value="VOC_core"/>
</dbReference>
<dbReference type="RefSeq" id="WP_062063290.1">
    <property type="nucleotide sequence ID" value="NZ_CP013264.1"/>
</dbReference>
<dbReference type="InterPro" id="IPR041581">
    <property type="entry name" value="Glyoxalase_6"/>
</dbReference>
<dbReference type="OrthoDB" id="9799428at2"/>
<evidence type="ECO:0000259" key="1">
    <source>
        <dbReference type="PROSITE" id="PS51819"/>
    </source>
</evidence>
<sequence>MPVLGMGGLFFRSRDPDALASWYRQHLGVGAGCTSDPAAPPNEWVWQTLGGPMVFSPFNLDSDYFAADKNFMMNFRVSDLDGLLAHLRAARIEIITKDEWDDPAVGRFARIHDPEGNAIELWESPASSDKDN</sequence>
<organism evidence="2 3">
    <name type="scientific">Sphingobium baderi</name>
    <dbReference type="NCBI Taxonomy" id="1332080"/>
    <lineage>
        <taxon>Bacteria</taxon>
        <taxon>Pseudomonadati</taxon>
        <taxon>Pseudomonadota</taxon>
        <taxon>Alphaproteobacteria</taxon>
        <taxon>Sphingomonadales</taxon>
        <taxon>Sphingomonadaceae</taxon>
        <taxon>Sphingobium</taxon>
    </lineage>
</organism>
<evidence type="ECO:0000313" key="2">
    <source>
        <dbReference type="EMBL" id="ALR19974.1"/>
    </source>
</evidence>
<proteinExistence type="predicted"/>
<dbReference type="InterPro" id="IPR029068">
    <property type="entry name" value="Glyas_Bleomycin-R_OHBP_Dase"/>
</dbReference>